<name>A0A2A2AE38_9BURK</name>
<evidence type="ECO:0000313" key="4">
    <source>
        <dbReference type="Proteomes" id="UP000217999"/>
    </source>
</evidence>
<comment type="caution">
    <text evidence="3">The sequence shown here is derived from an EMBL/GenBank/DDBJ whole genome shotgun (WGS) entry which is preliminary data.</text>
</comment>
<feature type="signal peptide" evidence="2">
    <location>
        <begin position="1"/>
        <end position="18"/>
    </location>
</feature>
<sequence length="388" mass="40564">MRTTLLSTLIASAVALLGACGGGSDQGPGPDANPGPGSHQPGTPDADLITAQPRARLALLWGPLRPVSDAARVQQAGCVDGPSGTEGGPLLGHTQALAPAHASAPAALLTLEQGACDRQWRLRRLDLGNGQMHTVYTAAQPDFSAAQPQSLLSPSAVLDLGQGRYLIADSQIFTGGLTITPRDKPGFGNGLWLLHANGQLQQLAGFATPNRSGAPGPFRDGQGPAASFSSLTALCASHEPQRFYALDAGVLRSIDLDGRVTTLRHGPEGRQLQGLVCGAAGRVLAALRPEGDAPQQVTTVELPSGQQYNLPRADFAWLVALAGNGRAWRRDPDEPGKLQLYDLQRAQPIEGTTVHAQHPQLQGRAFAAGDGQTLYYAGRQALLRVQAD</sequence>
<proteinExistence type="predicted"/>
<protein>
    <submittedName>
        <fullName evidence="3">Uncharacterized protein</fullName>
    </submittedName>
</protein>
<evidence type="ECO:0000313" key="3">
    <source>
        <dbReference type="EMBL" id="PAT36043.1"/>
    </source>
</evidence>
<reference evidence="3 4" key="1">
    <citation type="submission" date="2017-08" db="EMBL/GenBank/DDBJ databases">
        <title>WGS of Clinical strains of the CDC Group NO-1 linked to zoonotic infections in humans.</title>
        <authorList>
            <person name="Bernier A.-M."/>
            <person name="Bernard K."/>
        </authorList>
    </citation>
    <scope>NUCLEOTIDE SEQUENCE [LARGE SCALE GENOMIC DNA]</scope>
    <source>
        <strain evidence="3 4">NML03-0146</strain>
    </source>
</reference>
<evidence type="ECO:0000256" key="2">
    <source>
        <dbReference type="SAM" id="SignalP"/>
    </source>
</evidence>
<accession>A0A2A2AE38</accession>
<feature type="region of interest" description="Disordered" evidence="1">
    <location>
        <begin position="22"/>
        <end position="47"/>
    </location>
</feature>
<keyword evidence="2" id="KW-0732">Signal</keyword>
<evidence type="ECO:0000256" key="1">
    <source>
        <dbReference type="SAM" id="MobiDB-lite"/>
    </source>
</evidence>
<feature type="chain" id="PRO_5012245802" evidence="2">
    <location>
        <begin position="19"/>
        <end position="388"/>
    </location>
</feature>
<gene>
    <name evidence="3" type="ORF">CK620_02120</name>
</gene>
<dbReference type="EMBL" id="NSJF01000001">
    <property type="protein sequence ID" value="PAT36043.1"/>
    <property type="molecule type" value="Genomic_DNA"/>
</dbReference>
<dbReference type="PROSITE" id="PS51257">
    <property type="entry name" value="PROKAR_LIPOPROTEIN"/>
    <property type="match status" value="1"/>
</dbReference>
<organism evidence="3 4">
    <name type="scientific">Vandammella animalimorsus</name>
    <dbReference type="NCBI Taxonomy" id="2029117"/>
    <lineage>
        <taxon>Bacteria</taxon>
        <taxon>Pseudomonadati</taxon>
        <taxon>Pseudomonadota</taxon>
        <taxon>Betaproteobacteria</taxon>
        <taxon>Burkholderiales</taxon>
        <taxon>Comamonadaceae</taxon>
        <taxon>Vandammella</taxon>
    </lineage>
</organism>
<dbReference type="AlphaFoldDB" id="A0A2A2AE38"/>
<dbReference type="RefSeq" id="WP_095548885.1">
    <property type="nucleotide sequence ID" value="NZ_NSJF01000001.1"/>
</dbReference>
<dbReference type="SUPFAM" id="SSF63829">
    <property type="entry name" value="Calcium-dependent phosphotriesterase"/>
    <property type="match status" value="1"/>
</dbReference>
<dbReference type="Proteomes" id="UP000217999">
    <property type="component" value="Unassembled WGS sequence"/>
</dbReference>